<feature type="binding site" evidence="12">
    <location>
        <position position="467"/>
    </location>
    <ligand>
        <name>chorismate</name>
        <dbReference type="ChEBI" id="CHEBI:29748"/>
    </ligand>
</feature>
<comment type="cofactor">
    <cofactor evidence="13">
        <name>Mg(2+)</name>
        <dbReference type="ChEBI" id="CHEBI:18420"/>
    </cofactor>
    <text evidence="13">Binds 1 Mg(2+) ion per subunit.</text>
</comment>
<dbReference type="AlphaFoldDB" id="A0A1C3L3P8"/>
<evidence type="ECO:0000256" key="13">
    <source>
        <dbReference type="PIRSR" id="PIRSR001373-2"/>
    </source>
</evidence>
<dbReference type="GO" id="GO:0004049">
    <property type="term" value="F:anthranilate synthase activity"/>
    <property type="evidence" value="ECO:0007669"/>
    <property type="project" value="UniProtKB-EC"/>
</dbReference>
<keyword evidence="8 11" id="KW-0456">Lyase</keyword>
<comment type="pathway">
    <text evidence="1 11">Amino-acid biosynthesis; L-tryptophan biosynthesis; L-tryptophan from chorismate: step 1/5.</text>
</comment>
<keyword evidence="11 12" id="KW-0028">Amino-acid biosynthesis</keyword>
<dbReference type="NCBIfam" id="TIGR00565">
    <property type="entry name" value="trpE_proteo"/>
    <property type="match status" value="1"/>
</dbReference>
<feature type="binding site" evidence="12">
    <location>
        <begin position="289"/>
        <end position="291"/>
    </location>
    <ligand>
        <name>L-tryptophan</name>
        <dbReference type="ChEBI" id="CHEBI:57912"/>
    </ligand>
</feature>
<proteinExistence type="inferred from homology"/>
<keyword evidence="5 13" id="KW-0479">Metal-binding</keyword>
<evidence type="ECO:0000256" key="8">
    <source>
        <dbReference type="ARBA" id="ARBA00023239"/>
    </source>
</evidence>
<feature type="binding site" evidence="13">
    <location>
        <position position="359"/>
    </location>
    <ligand>
        <name>Mg(2+)</name>
        <dbReference type="ChEBI" id="CHEBI:18420"/>
    </ligand>
</feature>
<reference evidence="17" key="1">
    <citation type="submission" date="2016-06" db="EMBL/GenBank/DDBJ databases">
        <authorList>
            <person name="Szabo Gitta"/>
        </authorList>
    </citation>
    <scope>NUCLEOTIDE SEQUENCE [LARGE SCALE GENOMIC DNA]</scope>
</reference>
<keyword evidence="11" id="KW-0057">Aromatic amino acid biosynthesis</keyword>
<comment type="similarity">
    <text evidence="2 11">Belongs to the anthranilate synthase component I family.</text>
</comment>
<dbReference type="KEGG" id="senm:TRABTM_A_00120"/>
<dbReference type="STRING" id="1835721.TRABTM_A_00120"/>
<dbReference type="PANTHER" id="PTHR11236:SF49">
    <property type="entry name" value="ANTHRANILATE SYNTHASE COMPONENT 1"/>
    <property type="match status" value="1"/>
</dbReference>
<evidence type="ECO:0000256" key="11">
    <source>
        <dbReference type="PIRNR" id="PIRNR001373"/>
    </source>
</evidence>
<dbReference type="PRINTS" id="PR00095">
    <property type="entry name" value="ANTSNTHASEI"/>
</dbReference>
<dbReference type="NCBIfam" id="NF010079">
    <property type="entry name" value="PRK13564.1"/>
    <property type="match status" value="1"/>
</dbReference>
<dbReference type="InterPro" id="IPR005801">
    <property type="entry name" value="ADC_synthase"/>
</dbReference>
<evidence type="ECO:0000313" key="16">
    <source>
        <dbReference type="EMBL" id="SBT81896.1"/>
    </source>
</evidence>
<evidence type="ECO:0000256" key="5">
    <source>
        <dbReference type="ARBA" id="ARBA00022723"/>
    </source>
</evidence>
<feature type="binding site" evidence="12">
    <location>
        <begin position="481"/>
        <end position="483"/>
    </location>
    <ligand>
        <name>chorismate</name>
        <dbReference type="ChEBI" id="CHEBI:29748"/>
    </ligand>
</feature>
<keyword evidence="7 13" id="KW-0460">Magnesium</keyword>
<protein>
    <recommendedName>
        <fullName evidence="4 11">Anthranilate synthase component 1</fullName>
        <ecNumber evidence="3 11">4.1.3.27</ecNumber>
    </recommendedName>
</protein>
<name>A0A1C3L3P8_9ENTR</name>
<feature type="binding site" evidence="12">
    <location>
        <position position="38"/>
    </location>
    <ligand>
        <name>L-tryptophan</name>
        <dbReference type="ChEBI" id="CHEBI:57912"/>
    </ligand>
</feature>
<feature type="domain" description="Chorismate-utilising enzyme C-terminal" evidence="14">
    <location>
        <begin position="240"/>
        <end position="500"/>
    </location>
</feature>
<gene>
    <name evidence="16" type="primary">trpE</name>
    <name evidence="16" type="ORF">TRABTM_A_00120</name>
</gene>
<dbReference type="EC" id="4.1.3.27" evidence="3 11"/>
<keyword evidence="17" id="KW-1185">Reference proteome</keyword>
<keyword evidence="6 11" id="KW-0822">Tryptophan biosynthesis</keyword>
<dbReference type="GO" id="GO:0000162">
    <property type="term" value="P:L-tryptophan biosynthetic process"/>
    <property type="evidence" value="ECO:0007669"/>
    <property type="project" value="UniProtKB-UniPathway"/>
</dbReference>
<evidence type="ECO:0000256" key="10">
    <source>
        <dbReference type="ARBA" id="ARBA00047683"/>
    </source>
</evidence>
<comment type="catalytic activity">
    <reaction evidence="10 11">
        <text>chorismate + L-glutamine = anthranilate + pyruvate + L-glutamate + H(+)</text>
        <dbReference type="Rhea" id="RHEA:21732"/>
        <dbReference type="ChEBI" id="CHEBI:15361"/>
        <dbReference type="ChEBI" id="CHEBI:15378"/>
        <dbReference type="ChEBI" id="CHEBI:16567"/>
        <dbReference type="ChEBI" id="CHEBI:29748"/>
        <dbReference type="ChEBI" id="CHEBI:29985"/>
        <dbReference type="ChEBI" id="CHEBI:58359"/>
        <dbReference type="EC" id="4.1.3.27"/>
    </reaction>
</comment>
<evidence type="ECO:0000256" key="3">
    <source>
        <dbReference type="ARBA" id="ARBA00012266"/>
    </source>
</evidence>
<dbReference type="InterPro" id="IPR015890">
    <property type="entry name" value="Chorismate_C"/>
</dbReference>
<feature type="binding site" evidence="12">
    <location>
        <begin position="326"/>
        <end position="327"/>
    </location>
    <ligand>
        <name>chorismate</name>
        <dbReference type="ChEBI" id="CHEBI:29748"/>
    </ligand>
</feature>
<evidence type="ECO:0000259" key="15">
    <source>
        <dbReference type="Pfam" id="PF04715"/>
    </source>
</evidence>
<dbReference type="SUPFAM" id="SSF56322">
    <property type="entry name" value="ADC synthase"/>
    <property type="match status" value="1"/>
</dbReference>
<evidence type="ECO:0000256" key="7">
    <source>
        <dbReference type="ARBA" id="ARBA00022842"/>
    </source>
</evidence>
<sequence length="525" mass="59739">MLNNNIEVLYARANYNTNSIAIFNKLCGNRPATLLLESAEIDKKNDIESIIIIDSALRITSLGQTVIIKAISRNGYALLLQLKNILPKTIKIINYQFSMKLLFPLIDKNLDEDARLRSLSVFDCLRSLLKLVNQPPNMPKAMFFGGLFSYDLISVFENIPILQQKQHCPDYCFYLAETLLTINHQQKNCELQCSLFRSSLTEKNRLQHRLKELQYQINQSPELIQHQIIDNMKLTYNHSNEEYRKIIRCMQQKIIKGEIFQVVPSRRFFLPCPSTLAAYSTLKNINPSPYMFYMQDNEFTLFGASPERSLKYDPNTRQIEICPIAGTRIRGRHIDGTLDVDLDSRIELNMRSDHKELAEHLMLVDLARNDLARICDPGTRYVADLIKVDRYSFVMHLVSRVIGKLRSDLDMLHAYLACMNMGTLSGTPKIRAMQIIAEVEGERRGSYGGAIGYFTATGILDTCIVIRSAYVENNIATVQSGAGIVLDSIPQNEVDESINKARAVLHAIATAHEAKDILNGRYFTT</sequence>
<evidence type="ECO:0000256" key="2">
    <source>
        <dbReference type="ARBA" id="ARBA00009562"/>
    </source>
</evidence>
<dbReference type="InterPro" id="IPR005257">
    <property type="entry name" value="Anth_synth_I_TrpE"/>
</dbReference>
<evidence type="ECO:0000256" key="12">
    <source>
        <dbReference type="PIRSR" id="PIRSR001373-1"/>
    </source>
</evidence>
<dbReference type="Gene3D" id="3.60.120.10">
    <property type="entry name" value="Anthranilate synthase"/>
    <property type="match status" value="1"/>
</dbReference>
<dbReference type="UniPathway" id="UPA00035">
    <property type="reaction ID" value="UER00040"/>
</dbReference>
<dbReference type="PIRSF" id="PIRSF001373">
    <property type="entry name" value="TrpE"/>
    <property type="match status" value="1"/>
</dbReference>
<accession>A0A1C3L3P8</accession>
<dbReference type="PANTHER" id="PTHR11236">
    <property type="entry name" value="AMINOBENZOATE/ANTHRANILATE SYNTHASE"/>
    <property type="match status" value="1"/>
</dbReference>
<dbReference type="PATRIC" id="fig|1835721.3.peg.11"/>
<dbReference type="GO" id="GO:0046872">
    <property type="term" value="F:metal ion binding"/>
    <property type="evidence" value="ECO:0007669"/>
    <property type="project" value="UniProtKB-KW"/>
</dbReference>
<dbReference type="Pfam" id="PF04715">
    <property type="entry name" value="Anth_synt_I_N"/>
    <property type="match status" value="1"/>
</dbReference>
<evidence type="ECO:0000256" key="6">
    <source>
        <dbReference type="ARBA" id="ARBA00022822"/>
    </source>
</evidence>
<feature type="domain" description="Anthranilate synthase component I N-terminal" evidence="15">
    <location>
        <begin position="19"/>
        <end position="190"/>
    </location>
</feature>
<dbReference type="Pfam" id="PF00425">
    <property type="entry name" value="Chorismate_bind"/>
    <property type="match status" value="1"/>
</dbReference>
<organism evidence="16 17">
    <name type="scientific">secondary endosymbiont of Trabutina mannipara</name>
    <dbReference type="NCBI Taxonomy" id="1835721"/>
    <lineage>
        <taxon>Bacteria</taxon>
        <taxon>Pseudomonadati</taxon>
        <taxon>Pseudomonadota</taxon>
        <taxon>Gammaproteobacteria</taxon>
        <taxon>Enterobacterales</taxon>
        <taxon>Enterobacteriaceae</taxon>
    </lineage>
</organism>
<evidence type="ECO:0000256" key="4">
    <source>
        <dbReference type="ARBA" id="ARBA00020653"/>
    </source>
</evidence>
<evidence type="ECO:0000313" key="17">
    <source>
        <dbReference type="Proteomes" id="UP000092809"/>
    </source>
</evidence>
<dbReference type="Proteomes" id="UP000092809">
    <property type="component" value="Chromosome I"/>
</dbReference>
<evidence type="ECO:0000259" key="14">
    <source>
        <dbReference type="Pfam" id="PF00425"/>
    </source>
</evidence>
<dbReference type="EMBL" id="LT594522">
    <property type="protein sequence ID" value="SBT81896.1"/>
    <property type="molecule type" value="Genomic_DNA"/>
</dbReference>
<comment type="function">
    <text evidence="9">Part of a heterotetrameric complex that catalyzes the two-step biosynthesis of anthranilate, an intermediate in the biosynthesis of L-tryptophan. In the first step, the glutamine-binding beta subunit (TrpG) of anthranilate synthase (AS) provides the glutamine amidotransferase activity which generates ammonia as a substrate that, along with chorismate, is used in the second step, catalyzed by the large alpha subunit of AS (TrpE) to produce anthranilate. In the absence of TrpG, TrpE can synthesize anthranilate directly from chorismate and high concentrations of ammonia.</text>
</comment>
<dbReference type="OrthoDB" id="9803598at2"/>
<dbReference type="InterPro" id="IPR006805">
    <property type="entry name" value="Anth_synth_I_N"/>
</dbReference>
<feature type="binding site" evidence="13">
    <location>
        <position position="496"/>
    </location>
    <ligand>
        <name>Mg(2+)</name>
        <dbReference type="ChEBI" id="CHEBI:18420"/>
    </ligand>
</feature>
<evidence type="ECO:0000256" key="1">
    <source>
        <dbReference type="ARBA" id="ARBA00004873"/>
    </source>
</evidence>
<dbReference type="RefSeq" id="WP_083172226.1">
    <property type="nucleotide sequence ID" value="NZ_LT594522.1"/>
</dbReference>
<evidence type="ECO:0000256" key="9">
    <source>
        <dbReference type="ARBA" id="ARBA00025634"/>
    </source>
</evidence>
<dbReference type="InterPro" id="IPR019999">
    <property type="entry name" value="Anth_synth_I-like"/>
</dbReference>
<feature type="binding site" evidence="12">
    <location>
        <position position="447"/>
    </location>
    <ligand>
        <name>chorismate</name>
        <dbReference type="ChEBI" id="CHEBI:29748"/>
    </ligand>
</feature>